<sequence length="148" mass="16141">MNYAYGYQDSTADCESGWTFYLNHSSSSHRFRSGKSVSGDEDGDDPSMISDASSGPPNFNGETGGRNERRGRPVGETTSLRKGERIRRRSLPEVEVDQSKLLDDTASSPVFSDTSFRRRTTEIAAEYSQGHSSTGRSLSPANLGPDPP</sequence>
<reference evidence="8 9" key="1">
    <citation type="journal article" date="2013" name="BMC Genomics">
        <title>The miniature genome of a carnivorous plant Genlisea aurea contains a low number of genes and short non-coding sequences.</title>
        <authorList>
            <person name="Leushkin E.V."/>
            <person name="Sutormin R.A."/>
            <person name="Nabieva E.R."/>
            <person name="Penin A.A."/>
            <person name="Kondrashov A.S."/>
            <person name="Logacheva M.D."/>
        </authorList>
    </citation>
    <scope>NUCLEOTIDE SEQUENCE [LARGE SCALE GENOMIC DNA]</scope>
</reference>
<accession>S8EM82</accession>
<evidence type="ECO:0000256" key="3">
    <source>
        <dbReference type="ARBA" id="ARBA00022712"/>
    </source>
</evidence>
<dbReference type="GO" id="GO:0005737">
    <property type="term" value="C:cytoplasm"/>
    <property type="evidence" value="ECO:0007669"/>
    <property type="project" value="UniProtKB-SubCell"/>
</dbReference>
<keyword evidence="2" id="KW-0963">Cytoplasm</keyword>
<dbReference type="PANTHER" id="PTHR33347">
    <property type="entry name" value="OSJNBA0091C07.3 PROTEIN"/>
    <property type="match status" value="1"/>
</dbReference>
<keyword evidence="5" id="KW-0539">Nucleus</keyword>
<gene>
    <name evidence="8" type="ORF">M569_00974</name>
</gene>
<protein>
    <submittedName>
        <fullName evidence="8">Uncharacterized protein</fullName>
    </submittedName>
</protein>
<proteinExistence type="inferred from homology"/>
<evidence type="ECO:0000256" key="2">
    <source>
        <dbReference type="ARBA" id="ARBA00022490"/>
    </source>
</evidence>
<evidence type="ECO:0000256" key="1">
    <source>
        <dbReference type="ARBA" id="ARBA00004496"/>
    </source>
</evidence>
<feature type="compositionally biased region" description="Polar residues" evidence="7">
    <location>
        <begin position="129"/>
        <end position="140"/>
    </location>
</feature>
<dbReference type="OrthoDB" id="759087at2759"/>
<organism evidence="8 9">
    <name type="scientific">Genlisea aurea</name>
    <dbReference type="NCBI Taxonomy" id="192259"/>
    <lineage>
        <taxon>Eukaryota</taxon>
        <taxon>Viridiplantae</taxon>
        <taxon>Streptophyta</taxon>
        <taxon>Embryophyta</taxon>
        <taxon>Tracheophyta</taxon>
        <taxon>Spermatophyta</taxon>
        <taxon>Magnoliopsida</taxon>
        <taxon>eudicotyledons</taxon>
        <taxon>Gunneridae</taxon>
        <taxon>Pentapetalae</taxon>
        <taxon>asterids</taxon>
        <taxon>lamiids</taxon>
        <taxon>Lamiales</taxon>
        <taxon>Lentibulariaceae</taxon>
        <taxon>Genlisea</taxon>
    </lineage>
</organism>
<keyword evidence="3" id="KW-0203">Cytokinin biosynthesis</keyword>
<name>S8EM82_9LAMI</name>
<keyword evidence="9" id="KW-1185">Reference proteome</keyword>
<evidence type="ECO:0000256" key="6">
    <source>
        <dbReference type="ARBA" id="ARBA00024199"/>
    </source>
</evidence>
<evidence type="ECO:0000256" key="7">
    <source>
        <dbReference type="SAM" id="MobiDB-lite"/>
    </source>
</evidence>
<evidence type="ECO:0000313" key="9">
    <source>
        <dbReference type="Proteomes" id="UP000015453"/>
    </source>
</evidence>
<comment type="subcellular location">
    <subcellularLocation>
        <location evidence="1">Cytoplasm</location>
    </subcellularLocation>
</comment>
<feature type="compositionally biased region" description="Basic and acidic residues" evidence="7">
    <location>
        <begin position="65"/>
        <end position="83"/>
    </location>
</feature>
<dbReference type="PANTHER" id="PTHR33347:SF1">
    <property type="entry name" value="PROTEIN SOB FIVE-LIKE 5"/>
    <property type="match status" value="1"/>
</dbReference>
<comment type="similarity">
    <text evidence="6">Belongs to the SOFL plant protein family.</text>
</comment>
<keyword evidence="4" id="KW-0932">Cytokinin signaling pathway</keyword>
<feature type="region of interest" description="Disordered" evidence="7">
    <location>
        <begin position="26"/>
        <end position="148"/>
    </location>
</feature>
<evidence type="ECO:0000256" key="4">
    <source>
        <dbReference type="ARBA" id="ARBA00022864"/>
    </source>
</evidence>
<dbReference type="GO" id="GO:0009736">
    <property type="term" value="P:cytokinin-activated signaling pathway"/>
    <property type="evidence" value="ECO:0007669"/>
    <property type="project" value="UniProtKB-KW"/>
</dbReference>
<dbReference type="InterPro" id="IPR044670">
    <property type="entry name" value="SOFL"/>
</dbReference>
<feature type="compositionally biased region" description="Polar residues" evidence="7">
    <location>
        <begin position="105"/>
        <end position="114"/>
    </location>
</feature>
<dbReference type="AlphaFoldDB" id="S8EM82"/>
<comment type="caution">
    <text evidence="8">The sequence shown here is derived from an EMBL/GenBank/DDBJ whole genome shotgun (WGS) entry which is preliminary data.</text>
</comment>
<dbReference type="GO" id="GO:0009691">
    <property type="term" value="P:cytokinin biosynthetic process"/>
    <property type="evidence" value="ECO:0007669"/>
    <property type="project" value="UniProtKB-KW"/>
</dbReference>
<evidence type="ECO:0000313" key="8">
    <source>
        <dbReference type="EMBL" id="EPS73787.1"/>
    </source>
</evidence>
<evidence type="ECO:0000256" key="5">
    <source>
        <dbReference type="ARBA" id="ARBA00023242"/>
    </source>
</evidence>
<dbReference type="Proteomes" id="UP000015453">
    <property type="component" value="Unassembled WGS sequence"/>
</dbReference>
<dbReference type="EMBL" id="AUSU01000300">
    <property type="protein sequence ID" value="EPS73787.1"/>
    <property type="molecule type" value="Genomic_DNA"/>
</dbReference>